<sequence length="101" mass="11597">MLVRILQAIRHPGFQLYCHFFFVESHPRSHEKASFIIGLTHFHLILENVEGNNNKAEGGLDDQRASPQTQGTPSQACRNQSTVDNTLRSCFHTTKRRCFRT</sequence>
<gene>
    <name evidence="2" type="ORF">BDDG_12796</name>
</gene>
<dbReference type="Proteomes" id="UP000007802">
    <property type="component" value="Unassembled WGS sequence"/>
</dbReference>
<name>A0A0J9EQQ7_AJEDA</name>
<organism evidence="2">
    <name type="scientific">Ajellomyces dermatitidis (strain ATCC 18188 / CBS 674.68)</name>
    <name type="common">Blastomyces dermatitidis</name>
    <dbReference type="NCBI Taxonomy" id="653446"/>
    <lineage>
        <taxon>Eukaryota</taxon>
        <taxon>Fungi</taxon>
        <taxon>Dikarya</taxon>
        <taxon>Ascomycota</taxon>
        <taxon>Pezizomycotina</taxon>
        <taxon>Eurotiomycetes</taxon>
        <taxon>Eurotiomycetidae</taxon>
        <taxon>Onygenales</taxon>
        <taxon>Ajellomycetaceae</taxon>
        <taxon>Blastomyces</taxon>
    </lineage>
</organism>
<feature type="compositionally biased region" description="Polar residues" evidence="1">
    <location>
        <begin position="65"/>
        <end position="80"/>
    </location>
</feature>
<evidence type="ECO:0000256" key="1">
    <source>
        <dbReference type="SAM" id="MobiDB-lite"/>
    </source>
</evidence>
<dbReference type="EMBL" id="GG749473">
    <property type="protein sequence ID" value="KMW68397.1"/>
    <property type="molecule type" value="Genomic_DNA"/>
</dbReference>
<protein>
    <submittedName>
        <fullName evidence="2">Uncharacterized protein</fullName>
    </submittedName>
</protein>
<accession>A0A0J9EQQ7</accession>
<evidence type="ECO:0000313" key="2">
    <source>
        <dbReference type="EMBL" id="KMW68397.1"/>
    </source>
</evidence>
<dbReference type="AlphaFoldDB" id="A0A0J9EQQ7"/>
<reference evidence="2" key="1">
    <citation type="submission" date="2010-03" db="EMBL/GenBank/DDBJ databases">
        <title>Annotation of Blastomyces dermatitidis strain ATCC 18188.</title>
        <authorList>
            <consortium name="The Broad Institute Genome Sequencing Platform"/>
            <consortium name="Broad Institute Genome Sequencing Center for Infectious Disease."/>
            <person name="Cuomo C."/>
            <person name="Klein B."/>
            <person name="Sullivan T."/>
            <person name="Heitman J."/>
            <person name="Young S."/>
            <person name="Zeng Q."/>
            <person name="Gargeya S."/>
            <person name="Alvarado L."/>
            <person name="Berlin A.M."/>
            <person name="Chapman S.B."/>
            <person name="Chen Z."/>
            <person name="Freedman E."/>
            <person name="Gellesch M."/>
            <person name="Goldberg J."/>
            <person name="Griggs A."/>
            <person name="Gujja S."/>
            <person name="Heilman E."/>
            <person name="Heiman D."/>
            <person name="Howarth C."/>
            <person name="Mehta T."/>
            <person name="Neiman D."/>
            <person name="Pearson M."/>
            <person name="Roberts A."/>
            <person name="Saif S."/>
            <person name="Shea T."/>
            <person name="Shenoy N."/>
            <person name="Sisk P."/>
            <person name="Stolte C."/>
            <person name="Sykes S."/>
            <person name="White J."/>
            <person name="Yandava C."/>
            <person name="Haas B."/>
            <person name="Nusbaum C."/>
            <person name="Birren B."/>
        </authorList>
    </citation>
    <scope>NUCLEOTIDE SEQUENCE</scope>
    <source>
        <strain evidence="2">ATCC 18188</strain>
    </source>
</reference>
<proteinExistence type="predicted"/>
<feature type="region of interest" description="Disordered" evidence="1">
    <location>
        <begin position="53"/>
        <end position="80"/>
    </location>
</feature>